<dbReference type="GO" id="GO:0008483">
    <property type="term" value="F:transaminase activity"/>
    <property type="evidence" value="ECO:0007669"/>
    <property type="project" value="UniProtKB-KW"/>
</dbReference>
<accession>A0AA44BDN7</accession>
<dbReference type="InterPro" id="IPR015424">
    <property type="entry name" value="PyrdxlP-dep_Trfase"/>
</dbReference>
<dbReference type="EC" id="2.6.1.-" evidence="1"/>
<evidence type="ECO:0000259" key="2">
    <source>
        <dbReference type="Pfam" id="PF00155"/>
    </source>
</evidence>
<keyword evidence="4" id="KW-1185">Reference proteome</keyword>
<feature type="domain" description="Aminotransferase class I/classII large" evidence="2">
    <location>
        <begin position="55"/>
        <end position="365"/>
    </location>
</feature>
<evidence type="ECO:0000256" key="1">
    <source>
        <dbReference type="RuleBase" id="RU000481"/>
    </source>
</evidence>
<dbReference type="Proteomes" id="UP000449710">
    <property type="component" value="Unassembled WGS sequence"/>
</dbReference>
<dbReference type="InterPro" id="IPR004839">
    <property type="entry name" value="Aminotransferase_I/II_large"/>
</dbReference>
<gene>
    <name evidence="3" type="ORF">ISALK_06215</name>
</gene>
<dbReference type="NCBIfam" id="NF005593">
    <property type="entry name" value="PRK07324.1"/>
    <property type="match status" value="1"/>
</dbReference>
<dbReference type="PANTHER" id="PTHR43510">
    <property type="entry name" value="AMINOTRANSFERASE FUNCTION, HYPOTHETICAL (EUROFUNG)"/>
    <property type="match status" value="1"/>
</dbReference>
<dbReference type="RefSeq" id="WP_160720239.1">
    <property type="nucleotide sequence ID" value="NZ_SUMG01000005.1"/>
</dbReference>
<dbReference type="EMBL" id="SUMG01000005">
    <property type="protein sequence ID" value="NBG88093.1"/>
    <property type="molecule type" value="Genomic_DNA"/>
</dbReference>
<dbReference type="Gene3D" id="3.90.1150.10">
    <property type="entry name" value="Aspartate Aminotransferase, domain 1"/>
    <property type="match status" value="1"/>
</dbReference>
<comment type="caution">
    <text evidence="3">The sequence shown here is derived from an EMBL/GenBank/DDBJ whole genome shotgun (WGS) entry which is preliminary data.</text>
</comment>
<keyword evidence="1 3" id="KW-0032">Aminotransferase</keyword>
<dbReference type="Pfam" id="PF00155">
    <property type="entry name" value="Aminotran_1_2"/>
    <property type="match status" value="1"/>
</dbReference>
<dbReference type="Gene3D" id="3.40.640.10">
    <property type="entry name" value="Type I PLP-dependent aspartate aminotransferase-like (Major domain)"/>
    <property type="match status" value="1"/>
</dbReference>
<organism evidence="3 4">
    <name type="scientific">Isachenkonia alkalipeptolytica</name>
    <dbReference type="NCBI Taxonomy" id="2565777"/>
    <lineage>
        <taxon>Bacteria</taxon>
        <taxon>Bacillati</taxon>
        <taxon>Bacillota</taxon>
        <taxon>Clostridia</taxon>
        <taxon>Eubacteriales</taxon>
        <taxon>Clostridiaceae</taxon>
        <taxon>Isachenkonia</taxon>
    </lineage>
</organism>
<dbReference type="AlphaFoldDB" id="A0AA44BDN7"/>
<dbReference type="InterPro" id="IPR015421">
    <property type="entry name" value="PyrdxlP-dep_Trfase_major"/>
</dbReference>
<sequence>MKIKPFGVEEWMNQYENDALYNLGETCVKSLTVKELLNFQGRGKEALEEIYDMQLTYGAIPGTDKLREGVAGLYESGNIANVVIAHGGIGANHLVFSALVEPGDEVISVMPTYQQHYSIPESLGATVKILPLTLENGFLPDIGALKKMANENTKLIAINNPNNPTGSLMDKASLEEIVEIAKAHDSYILSDEVYRGLNHQGAAFGPSIFDLYEKGISTGSMSKVFSLAGLRIGWIMAGKETVREINIHRDYNTISCGKIDDYLAGIALEVKDKILKRNRSLILENAKILEEWVKREPRITYQKPAAGTTALIQYDYKIKSRDLASSLLRETGAFVVPGEALEQEGYLRIGYANDSKTVKEGLDKISGYFRILEKEGK</sequence>
<dbReference type="GO" id="GO:0030170">
    <property type="term" value="F:pyridoxal phosphate binding"/>
    <property type="evidence" value="ECO:0007669"/>
    <property type="project" value="InterPro"/>
</dbReference>
<protein>
    <recommendedName>
        <fullName evidence="1">Aminotransferase</fullName>
        <ecNumber evidence="1">2.6.1.-</ecNumber>
    </recommendedName>
</protein>
<dbReference type="SUPFAM" id="SSF53383">
    <property type="entry name" value="PLP-dependent transferases"/>
    <property type="match status" value="1"/>
</dbReference>
<reference evidence="3 4" key="1">
    <citation type="submission" date="2019-04" db="EMBL/GenBank/DDBJ databases">
        <title>Isachenkonia alkalipeptolytica gen. nov. sp. nov. a new anaerobic, alkiliphilic organothrophic bacterium capable to reduce synthesized ferrihydrite isolated from a soda lake.</title>
        <authorList>
            <person name="Toshchakov S.V."/>
            <person name="Zavarzina D.G."/>
            <person name="Zhilina T.N."/>
            <person name="Kostrikina N.A."/>
            <person name="Kublanov I.V."/>
        </authorList>
    </citation>
    <scope>NUCLEOTIDE SEQUENCE [LARGE SCALE GENOMIC DNA]</scope>
    <source>
        <strain evidence="3 4">Z-1701</strain>
    </source>
</reference>
<comment type="cofactor">
    <cofactor evidence="1">
        <name>pyridoxal 5'-phosphate</name>
        <dbReference type="ChEBI" id="CHEBI:597326"/>
    </cofactor>
</comment>
<evidence type="ECO:0000313" key="4">
    <source>
        <dbReference type="Proteomes" id="UP000449710"/>
    </source>
</evidence>
<name>A0AA44BDN7_9CLOT</name>
<keyword evidence="1" id="KW-0808">Transferase</keyword>
<dbReference type="PANTHER" id="PTHR43510:SF1">
    <property type="entry name" value="AMINOTRANSFERASE FUNCTION, HYPOTHETICAL (EUROFUNG)"/>
    <property type="match status" value="1"/>
</dbReference>
<proteinExistence type="inferred from homology"/>
<dbReference type="InterPro" id="IPR015422">
    <property type="entry name" value="PyrdxlP-dep_Trfase_small"/>
</dbReference>
<dbReference type="CDD" id="cd00609">
    <property type="entry name" value="AAT_like"/>
    <property type="match status" value="1"/>
</dbReference>
<comment type="similarity">
    <text evidence="1">Belongs to the class-I pyridoxal-phosphate-dependent aminotransferase family.</text>
</comment>
<dbReference type="InterPro" id="IPR004838">
    <property type="entry name" value="NHTrfase_class1_PyrdxlP-BS"/>
</dbReference>
<evidence type="ECO:0000313" key="3">
    <source>
        <dbReference type="EMBL" id="NBG88093.1"/>
    </source>
</evidence>
<dbReference type="PROSITE" id="PS00105">
    <property type="entry name" value="AA_TRANSFER_CLASS_1"/>
    <property type="match status" value="1"/>
</dbReference>